<dbReference type="Proteomes" id="UP000664209">
    <property type="component" value="Unassembled WGS sequence"/>
</dbReference>
<evidence type="ECO:0000313" key="9">
    <source>
        <dbReference type="Proteomes" id="UP000664209"/>
    </source>
</evidence>
<feature type="chain" id="PRO_5038920234" evidence="7">
    <location>
        <begin position="19"/>
        <end position="271"/>
    </location>
</feature>
<dbReference type="EMBL" id="JAGEMK010000003">
    <property type="protein sequence ID" value="MBO1751936.1"/>
    <property type="molecule type" value="Genomic_DNA"/>
</dbReference>
<proteinExistence type="predicted"/>
<evidence type="ECO:0000256" key="2">
    <source>
        <dbReference type="ARBA" id="ARBA00022475"/>
    </source>
</evidence>
<evidence type="ECO:0000256" key="5">
    <source>
        <dbReference type="ARBA" id="ARBA00023136"/>
    </source>
</evidence>
<accession>A0A939LPJ4</accession>
<name>A0A939LPJ4_9CELL</name>
<sequence length="271" mass="28489">MGAAASLAPSPLASSAHASPVLARCDPSVLLAVVVAVPLVLVRTYEPVPLLALWAGALLAVRVAAQVPWRRLTLAQLPFLSFGLSLVVVNAVTRPGTPVASWWGLEVTDTGLRMGLALAVRTMLIGTCAIGFLAAVRPDRLLSSLHQVARLPVRITAAFLAAHRLLDDLPEEWLTIRRAHAVRHGLVGGQGRHGAQLSRRPTDLARAAFVLLVTSIRRAERIAISLESRGLGALDRRTRTVWHPAAVGRADLVLVTVAGAAVAAALAVAAA</sequence>
<organism evidence="8 9">
    <name type="scientific">Actinotalea soli</name>
    <dbReference type="NCBI Taxonomy" id="2819234"/>
    <lineage>
        <taxon>Bacteria</taxon>
        <taxon>Bacillati</taxon>
        <taxon>Actinomycetota</taxon>
        <taxon>Actinomycetes</taxon>
        <taxon>Micrococcales</taxon>
        <taxon>Cellulomonadaceae</taxon>
        <taxon>Actinotalea</taxon>
    </lineage>
</organism>
<comment type="caution">
    <text evidence="8">The sequence shown here is derived from an EMBL/GenBank/DDBJ whole genome shotgun (WGS) entry which is preliminary data.</text>
</comment>
<evidence type="ECO:0000256" key="1">
    <source>
        <dbReference type="ARBA" id="ARBA00004141"/>
    </source>
</evidence>
<protein>
    <submittedName>
        <fullName evidence="8">Energy-coupling factor transporter transmembrane protein EcfT</fullName>
    </submittedName>
</protein>
<dbReference type="PANTHER" id="PTHR34857:SF2">
    <property type="entry name" value="SLL0384 PROTEIN"/>
    <property type="match status" value="1"/>
</dbReference>
<keyword evidence="9" id="KW-1185">Reference proteome</keyword>
<gene>
    <name evidence="8" type="ORF">J4G33_08985</name>
</gene>
<feature type="signal peptide" evidence="7">
    <location>
        <begin position="1"/>
        <end position="18"/>
    </location>
</feature>
<comment type="subcellular location">
    <subcellularLocation>
        <location evidence="1">Membrane</location>
        <topology evidence="1">Multi-pass membrane protein</topology>
    </subcellularLocation>
</comment>
<evidence type="ECO:0000256" key="3">
    <source>
        <dbReference type="ARBA" id="ARBA00022692"/>
    </source>
</evidence>
<evidence type="ECO:0000313" key="8">
    <source>
        <dbReference type="EMBL" id="MBO1751936.1"/>
    </source>
</evidence>
<feature type="transmembrane region" description="Helical" evidence="6">
    <location>
        <begin position="252"/>
        <end position="270"/>
    </location>
</feature>
<dbReference type="InterPro" id="IPR003339">
    <property type="entry name" value="ABC/ECF_trnsptr_transmembrane"/>
</dbReference>
<keyword evidence="2" id="KW-1003">Cell membrane</keyword>
<evidence type="ECO:0000256" key="4">
    <source>
        <dbReference type="ARBA" id="ARBA00022989"/>
    </source>
</evidence>
<dbReference type="AlphaFoldDB" id="A0A939LPJ4"/>
<evidence type="ECO:0000256" key="6">
    <source>
        <dbReference type="SAM" id="Phobius"/>
    </source>
</evidence>
<dbReference type="CDD" id="cd16914">
    <property type="entry name" value="EcfT"/>
    <property type="match status" value="1"/>
</dbReference>
<dbReference type="InterPro" id="IPR051611">
    <property type="entry name" value="ECF_transporter_component"/>
</dbReference>
<dbReference type="Pfam" id="PF02361">
    <property type="entry name" value="CbiQ"/>
    <property type="match status" value="1"/>
</dbReference>
<keyword evidence="3 6" id="KW-0812">Transmembrane</keyword>
<keyword evidence="5 6" id="KW-0472">Membrane</keyword>
<reference evidence="8" key="1">
    <citation type="submission" date="2021-03" db="EMBL/GenBank/DDBJ databases">
        <title>Actinotalea soli sp. nov., isolated from soil.</title>
        <authorList>
            <person name="Ping W."/>
            <person name="Zhang J."/>
        </authorList>
    </citation>
    <scope>NUCLEOTIDE SEQUENCE</scope>
    <source>
        <strain evidence="8">BY-33</strain>
    </source>
</reference>
<keyword evidence="4 6" id="KW-1133">Transmembrane helix</keyword>
<feature type="transmembrane region" description="Helical" evidence="6">
    <location>
        <begin position="47"/>
        <end position="65"/>
    </location>
</feature>
<feature type="transmembrane region" description="Helical" evidence="6">
    <location>
        <begin position="112"/>
        <end position="136"/>
    </location>
</feature>
<dbReference type="GO" id="GO:0005886">
    <property type="term" value="C:plasma membrane"/>
    <property type="evidence" value="ECO:0007669"/>
    <property type="project" value="UniProtKB-ARBA"/>
</dbReference>
<dbReference type="PANTHER" id="PTHR34857">
    <property type="entry name" value="SLL0384 PROTEIN"/>
    <property type="match status" value="1"/>
</dbReference>
<evidence type="ECO:0000256" key="7">
    <source>
        <dbReference type="SAM" id="SignalP"/>
    </source>
</evidence>
<keyword evidence="7" id="KW-0732">Signal</keyword>
<feature type="transmembrane region" description="Helical" evidence="6">
    <location>
        <begin position="72"/>
        <end position="92"/>
    </location>
</feature>
<dbReference type="RefSeq" id="WP_208055579.1">
    <property type="nucleotide sequence ID" value="NZ_JAGEMK010000003.1"/>
</dbReference>